<dbReference type="EMBL" id="JADGMS010000016">
    <property type="protein sequence ID" value="KAF9664955.1"/>
    <property type="molecule type" value="Genomic_DNA"/>
</dbReference>
<comment type="caution">
    <text evidence="1">The sequence shown here is derived from an EMBL/GenBank/DDBJ whole genome shotgun (WGS) entry which is preliminary data.</text>
</comment>
<organism evidence="1 2">
    <name type="scientific">Salix dunnii</name>
    <dbReference type="NCBI Taxonomy" id="1413687"/>
    <lineage>
        <taxon>Eukaryota</taxon>
        <taxon>Viridiplantae</taxon>
        <taxon>Streptophyta</taxon>
        <taxon>Embryophyta</taxon>
        <taxon>Tracheophyta</taxon>
        <taxon>Spermatophyta</taxon>
        <taxon>Magnoliopsida</taxon>
        <taxon>eudicotyledons</taxon>
        <taxon>Gunneridae</taxon>
        <taxon>Pentapetalae</taxon>
        <taxon>rosids</taxon>
        <taxon>fabids</taxon>
        <taxon>Malpighiales</taxon>
        <taxon>Salicaceae</taxon>
        <taxon>Saliceae</taxon>
        <taxon>Salix</taxon>
    </lineage>
</organism>
<name>A0A835MG96_9ROSI</name>
<reference evidence="1 2" key="1">
    <citation type="submission" date="2020-10" db="EMBL/GenBank/DDBJ databases">
        <title>Plant Genome Project.</title>
        <authorList>
            <person name="Zhang R.-G."/>
        </authorList>
    </citation>
    <scope>NUCLEOTIDE SEQUENCE [LARGE SCALE GENOMIC DNA]</scope>
    <source>
        <strain evidence="1">FAFU-HL-1</strain>
        <tissue evidence="1">Leaf</tissue>
    </source>
</reference>
<proteinExistence type="predicted"/>
<dbReference type="InterPro" id="IPR040256">
    <property type="entry name" value="At4g02000-like"/>
</dbReference>
<protein>
    <submittedName>
        <fullName evidence="1">Uncharacterized protein</fullName>
    </submittedName>
</protein>
<dbReference type="PANTHER" id="PTHR31286:SF99">
    <property type="entry name" value="DUF4283 DOMAIN-CONTAINING PROTEIN"/>
    <property type="match status" value="1"/>
</dbReference>
<evidence type="ECO:0000313" key="2">
    <source>
        <dbReference type="Proteomes" id="UP000657918"/>
    </source>
</evidence>
<keyword evidence="2" id="KW-1185">Reference proteome</keyword>
<dbReference type="AlphaFoldDB" id="A0A835MG96"/>
<sequence>MAPEVSWIGYGPGFVIARARGMVLLGLGSNKFVVLEKINNLIGLIVKVDSHTMSQSKGKVARICVELDISKPLTLFIEVEGRTYEVVYKGIQVICFEGASKVKCASTIKDFKKVYAIDGFTVLGPRSSSLKVIAHASQSITALVYVRISVGDYNLTSQQFPRLVEVNLDGLSSDVSNEEIHQSLFSISGLKSLWPDGFPTIFYQNFWDICSNDIIMLIQNYFQMAFLLENLNETFIALIPKFDALGVLYGFKALVYGIQWRIGSEDDVLD</sequence>
<dbReference type="OrthoDB" id="1743776at2759"/>
<evidence type="ECO:0000313" key="1">
    <source>
        <dbReference type="EMBL" id="KAF9664955.1"/>
    </source>
</evidence>
<dbReference type="Proteomes" id="UP000657918">
    <property type="component" value="Chromosome 16"/>
</dbReference>
<gene>
    <name evidence="1" type="ORF">SADUNF_Sadunf16G0072200</name>
</gene>
<accession>A0A835MG96</accession>
<dbReference type="PANTHER" id="PTHR31286">
    <property type="entry name" value="GLYCINE-RICH CELL WALL STRUCTURAL PROTEIN 1.8-LIKE"/>
    <property type="match status" value="1"/>
</dbReference>